<accession>A0A363NQK1</accession>
<dbReference type="InterPro" id="IPR053851">
    <property type="entry name" value="DUF6929"/>
</dbReference>
<sequence length="273" mass="30385">MMLKLILEAFISISGITAASGIVYHNDELHIVSDNSNYLYSYNLAQQRLSKTALLEAEPMENISKANKMDLESITFDGNRYYLYGSGSTEKRNNRFIWDGNEVIKEDYSKIYAHLMQKFKISKDDFNIEGVVHIDDRILLFNRGNGPQGINAILEYNGKAEDKSRCIPVELPTIKGISTGFSDAALVGEDIYFIATAEDAKSTYLDGEIAGSLLGKISADLSSGPEVFQIPGNHKFEGITFKEKTDKGLIFLLCEDTDTEDAELTVYSLNVTN</sequence>
<name>A0A363NQK1_9SPHI</name>
<evidence type="ECO:0000313" key="1">
    <source>
        <dbReference type="EMBL" id="PUV23054.1"/>
    </source>
</evidence>
<dbReference type="Pfam" id="PF22000">
    <property type="entry name" value="DUF6929"/>
    <property type="match status" value="1"/>
</dbReference>
<reference evidence="1 2" key="1">
    <citation type="submission" date="2018-04" db="EMBL/GenBank/DDBJ databases">
        <title>Sphingobacterium sp. M46 Genome.</title>
        <authorList>
            <person name="Cheng J."/>
            <person name="Li Y."/>
        </authorList>
    </citation>
    <scope>NUCLEOTIDE SEQUENCE [LARGE SCALE GENOMIC DNA]</scope>
    <source>
        <strain evidence="1 2">M46</strain>
    </source>
</reference>
<proteinExistence type="predicted"/>
<dbReference type="EMBL" id="QCXX01000005">
    <property type="protein sequence ID" value="PUV23054.1"/>
    <property type="molecule type" value="Genomic_DNA"/>
</dbReference>
<protein>
    <submittedName>
        <fullName evidence="1">Uncharacterized protein</fullName>
    </submittedName>
</protein>
<evidence type="ECO:0000313" key="2">
    <source>
        <dbReference type="Proteomes" id="UP000250831"/>
    </source>
</evidence>
<gene>
    <name evidence="1" type="ORF">DCO56_19260</name>
</gene>
<dbReference type="OrthoDB" id="6710009at2"/>
<dbReference type="AlphaFoldDB" id="A0A363NQK1"/>
<dbReference type="Proteomes" id="UP000250831">
    <property type="component" value="Unassembled WGS sequence"/>
</dbReference>
<keyword evidence="2" id="KW-1185">Reference proteome</keyword>
<dbReference type="RefSeq" id="WP_146191089.1">
    <property type="nucleotide sequence ID" value="NZ_QCXX01000005.1"/>
</dbReference>
<organism evidence="1 2">
    <name type="scientific">Sphingobacterium athyrii</name>
    <dbReference type="NCBI Taxonomy" id="2152717"/>
    <lineage>
        <taxon>Bacteria</taxon>
        <taxon>Pseudomonadati</taxon>
        <taxon>Bacteroidota</taxon>
        <taxon>Sphingobacteriia</taxon>
        <taxon>Sphingobacteriales</taxon>
        <taxon>Sphingobacteriaceae</taxon>
        <taxon>Sphingobacterium</taxon>
    </lineage>
</organism>
<comment type="caution">
    <text evidence="1">The sequence shown here is derived from an EMBL/GenBank/DDBJ whole genome shotgun (WGS) entry which is preliminary data.</text>
</comment>